<organism evidence="1 2">
    <name type="scientific">candidate division WS5 bacterium</name>
    <dbReference type="NCBI Taxonomy" id="2093353"/>
    <lineage>
        <taxon>Bacteria</taxon>
        <taxon>candidate division WS5</taxon>
    </lineage>
</organism>
<reference evidence="1 2" key="1">
    <citation type="journal article" date="2017" name="ISME J.">
        <title>Energy and carbon metabolisms in a deep terrestrial subsurface fluid microbial community.</title>
        <authorList>
            <person name="Momper L."/>
            <person name="Jungbluth S.P."/>
            <person name="Lee M.D."/>
            <person name="Amend J.P."/>
        </authorList>
    </citation>
    <scope>NUCLEOTIDE SEQUENCE [LARGE SCALE GENOMIC DNA]</scope>
    <source>
        <strain evidence="1">SURF_29</strain>
    </source>
</reference>
<gene>
    <name evidence="1" type="ORF">C4544_03765</name>
</gene>
<evidence type="ECO:0000313" key="1">
    <source>
        <dbReference type="EMBL" id="RJO61054.1"/>
    </source>
</evidence>
<sequence>MNSFRNLLFIFTPSRLKFRAIITAPALLMGFLNDRKVGLHQRVEGIKNKKFSWKSIKTAKNYCIGPIICDSLISTLSKKIILILQLKHTSI</sequence>
<comment type="caution">
    <text evidence="1">The sequence shown here is derived from an EMBL/GenBank/DDBJ whole genome shotgun (WGS) entry which is preliminary data.</text>
</comment>
<proteinExistence type="predicted"/>
<accession>A0A419DD75</accession>
<dbReference type="EMBL" id="QZJW01000031">
    <property type="protein sequence ID" value="RJO61054.1"/>
    <property type="molecule type" value="Genomic_DNA"/>
</dbReference>
<dbReference type="Proteomes" id="UP000285655">
    <property type="component" value="Unassembled WGS sequence"/>
</dbReference>
<name>A0A419DD75_9BACT</name>
<dbReference type="AlphaFoldDB" id="A0A419DD75"/>
<protein>
    <submittedName>
        <fullName evidence="1">Uncharacterized protein</fullName>
    </submittedName>
</protein>
<evidence type="ECO:0000313" key="2">
    <source>
        <dbReference type="Proteomes" id="UP000285655"/>
    </source>
</evidence>